<dbReference type="GeneID" id="92050922"/>
<organism evidence="3 4">
    <name type="scientific">Apiospora hydei</name>
    <dbReference type="NCBI Taxonomy" id="1337664"/>
    <lineage>
        <taxon>Eukaryota</taxon>
        <taxon>Fungi</taxon>
        <taxon>Dikarya</taxon>
        <taxon>Ascomycota</taxon>
        <taxon>Pezizomycotina</taxon>
        <taxon>Sordariomycetes</taxon>
        <taxon>Xylariomycetidae</taxon>
        <taxon>Amphisphaeriales</taxon>
        <taxon>Apiosporaceae</taxon>
        <taxon>Apiospora</taxon>
    </lineage>
</organism>
<keyword evidence="4" id="KW-1185">Reference proteome</keyword>
<feature type="region of interest" description="Disordered" evidence="1">
    <location>
        <begin position="296"/>
        <end position="320"/>
    </location>
</feature>
<evidence type="ECO:0000256" key="2">
    <source>
        <dbReference type="SAM" id="SignalP"/>
    </source>
</evidence>
<gene>
    <name evidence="3" type="ORF">PG997_013548</name>
</gene>
<accession>A0ABR1V921</accession>
<evidence type="ECO:0000313" key="4">
    <source>
        <dbReference type="Proteomes" id="UP001433268"/>
    </source>
</evidence>
<feature type="chain" id="PRO_5045244963" description="Lysine-specific metallo-endopeptidase domain-containing protein" evidence="2">
    <location>
        <begin position="26"/>
        <end position="480"/>
    </location>
</feature>
<reference evidence="3 4" key="1">
    <citation type="submission" date="2023-01" db="EMBL/GenBank/DDBJ databases">
        <title>Analysis of 21 Apiospora genomes using comparative genomics revels a genus with tremendous synthesis potential of carbohydrate active enzymes and secondary metabolites.</title>
        <authorList>
            <person name="Sorensen T."/>
        </authorList>
    </citation>
    <scope>NUCLEOTIDE SEQUENCE [LARGE SCALE GENOMIC DNA]</scope>
    <source>
        <strain evidence="3 4">CBS 114990</strain>
    </source>
</reference>
<dbReference type="SUPFAM" id="SSF55486">
    <property type="entry name" value="Metalloproteases ('zincins'), catalytic domain"/>
    <property type="match status" value="1"/>
</dbReference>
<sequence length="480" mass="53039">MFFRNYVLPALVPLFILAILLPVFSQVSDGSGYSTLLIDESCDGTQTETIRQAHRDAADLAFTALDIDRNETSAIYKYSINFDSTAAIDYFGSPSENFAYREHILRTLTRASKINAGWSGGGGSSNNHPIIKVTCNDPKGRCGTAASTAYTYNGLDQKHPLINYCPGFFQTLRSHSDAWHRMRDGPAPPDAWHNVRNLRSQASTALHELLHINSSWPSNVCAGGCADTLQGLDGGRQMVWTYRAGLAKLLARRDVAAAARTADNYVYYAMARWMEVKDAAQYPPYPVAWSPVQSRQWNEDREAGEPGAPLPGTTDLEEMDVRDDERPDVYKPVYSGDAYPVWYAPILETMESASGNVTVDVQQPPPANKSATYSDPDPDTIKCSSSDQSPSYFDCVRTFQSDLYRELSYVETCAINISFLEDWDDRCNATLGDVTDHARGIFRKCNDGQLGPDGRCEGQVAFTVPHCPADIQIVRATVDG</sequence>
<dbReference type="EMBL" id="JAQQWN010000009">
    <property type="protein sequence ID" value="KAK8066801.1"/>
    <property type="molecule type" value="Genomic_DNA"/>
</dbReference>
<protein>
    <recommendedName>
        <fullName evidence="5">Lysine-specific metallo-endopeptidase domain-containing protein</fullName>
    </recommendedName>
</protein>
<feature type="region of interest" description="Disordered" evidence="1">
    <location>
        <begin position="358"/>
        <end position="385"/>
    </location>
</feature>
<proteinExistence type="predicted"/>
<feature type="signal peptide" evidence="2">
    <location>
        <begin position="1"/>
        <end position="25"/>
    </location>
</feature>
<comment type="caution">
    <text evidence="3">The sequence shown here is derived from an EMBL/GenBank/DDBJ whole genome shotgun (WGS) entry which is preliminary data.</text>
</comment>
<dbReference type="RefSeq" id="XP_066663554.1">
    <property type="nucleotide sequence ID" value="XM_066817862.1"/>
</dbReference>
<name>A0ABR1V921_9PEZI</name>
<evidence type="ECO:0000256" key="1">
    <source>
        <dbReference type="SAM" id="MobiDB-lite"/>
    </source>
</evidence>
<dbReference type="InterPro" id="IPR024079">
    <property type="entry name" value="MetalloPept_cat_dom_sf"/>
</dbReference>
<evidence type="ECO:0008006" key="5">
    <source>
        <dbReference type="Google" id="ProtNLM"/>
    </source>
</evidence>
<dbReference type="Gene3D" id="3.40.390.10">
    <property type="entry name" value="Collagenase (Catalytic Domain)"/>
    <property type="match status" value="1"/>
</dbReference>
<dbReference type="Proteomes" id="UP001433268">
    <property type="component" value="Unassembled WGS sequence"/>
</dbReference>
<keyword evidence="2" id="KW-0732">Signal</keyword>
<evidence type="ECO:0000313" key="3">
    <source>
        <dbReference type="EMBL" id="KAK8066801.1"/>
    </source>
</evidence>